<dbReference type="AlphaFoldDB" id="A0A379C519"/>
<evidence type="ECO:0000256" key="2">
    <source>
        <dbReference type="ARBA" id="ARBA00006966"/>
    </source>
</evidence>
<comment type="cofactor">
    <cofactor evidence="1">
        <name>pyridoxal 5'-phosphate</name>
        <dbReference type="ChEBI" id="CHEBI:597326"/>
    </cofactor>
</comment>
<keyword evidence="3" id="KW-0663">Pyridoxal phosphate</keyword>
<dbReference type="STRING" id="1122949.GCA_000378725_01023"/>
<dbReference type="InterPro" id="IPR015421">
    <property type="entry name" value="PyrdxlP-dep_Trfase_major"/>
</dbReference>
<keyword evidence="5" id="KW-0456">Lyase</keyword>
<dbReference type="Proteomes" id="UP000255517">
    <property type="component" value="Unassembled WGS sequence"/>
</dbReference>
<reference evidence="5 6" key="1">
    <citation type="submission" date="2018-06" db="EMBL/GenBank/DDBJ databases">
        <authorList>
            <consortium name="Pathogen Informatics"/>
            <person name="Doyle S."/>
        </authorList>
    </citation>
    <scope>NUCLEOTIDE SEQUENCE [LARGE SCALE GENOMIC DNA]</scope>
    <source>
        <strain evidence="5 6">NCTC13149</strain>
    </source>
</reference>
<dbReference type="EC" id="4.1.2.48" evidence="5"/>
<dbReference type="RefSeq" id="WP_019034791.1">
    <property type="nucleotide sequence ID" value="NZ_UGSZ01000001.1"/>
</dbReference>
<dbReference type="Pfam" id="PF01212">
    <property type="entry name" value="Beta_elim_lyase"/>
    <property type="match status" value="1"/>
</dbReference>
<dbReference type="Gene3D" id="3.90.1150.10">
    <property type="entry name" value="Aspartate Aminotransferase, domain 1"/>
    <property type="match status" value="1"/>
</dbReference>
<name>A0A379C519_9FIRM</name>
<evidence type="ECO:0000259" key="4">
    <source>
        <dbReference type="Pfam" id="PF01212"/>
    </source>
</evidence>
<evidence type="ECO:0000256" key="1">
    <source>
        <dbReference type="ARBA" id="ARBA00001933"/>
    </source>
</evidence>
<dbReference type="PANTHER" id="PTHR48097">
    <property type="entry name" value="L-THREONINE ALDOLASE-RELATED"/>
    <property type="match status" value="1"/>
</dbReference>
<sequence length="336" mass="38580">MNNFLNDYKDFGCKEIYENMQKIFDNNYCGYGLDEISNNVRQLLKNEIKRDSQIEFISGGTAANILATTFALRPYEAVLALDSGHISHHETGSIEATGHKVINITSPDGKMKVHQIKNLINNMSEEIDVKIKVVYISQTTEKGTVYSIDEIKKLYDFCVDNGLYLYIDGARLAHAMAANNSKLEDYGKYSHIFSIGGTKNGAIFGEAIVILDENLRKNFRYYIKQRGAMMAKSFLISLSFQTLFTDGLYYKNAHHAWEMSRLLVDELKKLDREPIFCESNQIFLKSNPEEIEFLKKENIFEVDDKKESIIRLVTDYRTNKEDIRGFISSLKKWGTD</sequence>
<organism evidence="5 6">
    <name type="scientific">Peptoniphilus lacrimalis</name>
    <dbReference type="NCBI Taxonomy" id="33031"/>
    <lineage>
        <taxon>Bacteria</taxon>
        <taxon>Bacillati</taxon>
        <taxon>Bacillota</taxon>
        <taxon>Tissierellia</taxon>
        <taxon>Tissierellales</taxon>
        <taxon>Peptoniphilaceae</taxon>
        <taxon>Peptoniphilus</taxon>
    </lineage>
</organism>
<proteinExistence type="inferred from homology"/>
<protein>
    <submittedName>
        <fullName evidence="5">Low specificity L-threonine aldolase</fullName>
        <ecNumber evidence="5">4.1.2.48</ecNumber>
    </submittedName>
</protein>
<dbReference type="GO" id="GO:0006520">
    <property type="term" value="P:amino acid metabolic process"/>
    <property type="evidence" value="ECO:0007669"/>
    <property type="project" value="InterPro"/>
</dbReference>
<dbReference type="InterPro" id="IPR015424">
    <property type="entry name" value="PyrdxlP-dep_Trfase"/>
</dbReference>
<dbReference type="SUPFAM" id="SSF53383">
    <property type="entry name" value="PLP-dependent transferases"/>
    <property type="match status" value="1"/>
</dbReference>
<dbReference type="EMBL" id="UGSZ01000001">
    <property type="protein sequence ID" value="SUB57442.1"/>
    <property type="molecule type" value="Genomic_DNA"/>
</dbReference>
<evidence type="ECO:0000313" key="5">
    <source>
        <dbReference type="EMBL" id="SUB57442.1"/>
    </source>
</evidence>
<dbReference type="PANTHER" id="PTHR48097:SF5">
    <property type="entry name" value="LOW SPECIFICITY L-THREONINE ALDOLASE"/>
    <property type="match status" value="1"/>
</dbReference>
<feature type="domain" description="Aromatic amino acid beta-eliminating lyase/threonine aldolase" evidence="4">
    <location>
        <begin position="12"/>
        <end position="267"/>
    </location>
</feature>
<dbReference type="Gene3D" id="3.40.640.10">
    <property type="entry name" value="Type I PLP-dependent aspartate aminotransferase-like (Major domain)"/>
    <property type="match status" value="1"/>
</dbReference>
<dbReference type="InterPro" id="IPR015422">
    <property type="entry name" value="PyrdxlP-dep_Trfase_small"/>
</dbReference>
<dbReference type="InterPro" id="IPR001597">
    <property type="entry name" value="ArAA_b-elim_lyase/Thr_aldolase"/>
</dbReference>
<accession>A0A379C519</accession>
<evidence type="ECO:0000313" key="6">
    <source>
        <dbReference type="Proteomes" id="UP000255517"/>
    </source>
</evidence>
<gene>
    <name evidence="5" type="primary">ltaE</name>
    <name evidence="5" type="ORF">NCTC13149_01285</name>
</gene>
<evidence type="ECO:0000256" key="3">
    <source>
        <dbReference type="ARBA" id="ARBA00022898"/>
    </source>
</evidence>
<comment type="similarity">
    <text evidence="2">Belongs to the threonine aldolase family.</text>
</comment>
<dbReference type="GO" id="GO:0016829">
    <property type="term" value="F:lyase activity"/>
    <property type="evidence" value="ECO:0007669"/>
    <property type="project" value="UniProtKB-KW"/>
</dbReference>
<dbReference type="OrthoDB" id="9774495at2"/>